<reference evidence="1 2" key="1">
    <citation type="submission" date="2014-07" db="EMBL/GenBank/DDBJ databases">
        <title>Genome of Chryseobacterium formosense LMG 24722.</title>
        <authorList>
            <person name="Pipes S.E."/>
            <person name="Stropko S.J."/>
            <person name="Newman J.D."/>
        </authorList>
    </citation>
    <scope>NUCLEOTIDE SEQUENCE [LARGE SCALE GENOMIC DNA]</scope>
    <source>
        <strain evidence="1 2">LMG 24722</strain>
    </source>
</reference>
<dbReference type="RefSeq" id="WP_034672380.1">
    <property type="nucleotide sequence ID" value="NZ_FPAP01000003.1"/>
</dbReference>
<organism evidence="1 2">
    <name type="scientific">Chryseobacterium formosense</name>
    <dbReference type="NCBI Taxonomy" id="236814"/>
    <lineage>
        <taxon>Bacteria</taxon>
        <taxon>Pseudomonadati</taxon>
        <taxon>Bacteroidota</taxon>
        <taxon>Flavobacteriia</taxon>
        <taxon>Flavobacteriales</taxon>
        <taxon>Weeksellaceae</taxon>
        <taxon>Chryseobacterium group</taxon>
        <taxon>Chryseobacterium</taxon>
    </lineage>
</organism>
<proteinExistence type="predicted"/>
<sequence length="80" mass="9389">MKIYNIGILILLSVVFISCKEKKNLIDEDFINLNPNKAIIKKQYNKYWTFNPLYPEDSLFTPIAKSKKRENMPLGLIKRA</sequence>
<name>A0A085Z3Z4_9FLAO</name>
<dbReference type="PROSITE" id="PS51257">
    <property type="entry name" value="PROKAR_LIPOPROTEIN"/>
    <property type="match status" value="1"/>
</dbReference>
<evidence type="ECO:0000313" key="2">
    <source>
        <dbReference type="Proteomes" id="UP000028713"/>
    </source>
</evidence>
<comment type="caution">
    <text evidence="1">The sequence shown here is derived from an EMBL/GenBank/DDBJ whole genome shotgun (WGS) entry which is preliminary data.</text>
</comment>
<evidence type="ECO:0000313" key="1">
    <source>
        <dbReference type="EMBL" id="KFE99157.1"/>
    </source>
</evidence>
<dbReference type="STRING" id="236814.IX39_00235"/>
<dbReference type="EMBL" id="JPRP01000001">
    <property type="protein sequence ID" value="KFE99157.1"/>
    <property type="molecule type" value="Genomic_DNA"/>
</dbReference>
<dbReference type="AlphaFoldDB" id="A0A085Z3Z4"/>
<gene>
    <name evidence="1" type="ORF">IX39_00235</name>
</gene>
<dbReference type="Proteomes" id="UP000028713">
    <property type="component" value="Unassembled WGS sequence"/>
</dbReference>
<protein>
    <submittedName>
        <fullName evidence="1">Uncharacterized protein</fullName>
    </submittedName>
</protein>
<accession>A0A085Z3Z4</accession>
<keyword evidence="2" id="KW-1185">Reference proteome</keyword>